<dbReference type="CDD" id="cd00796">
    <property type="entry name" value="INT_Rci_Hp1_C"/>
    <property type="match status" value="1"/>
</dbReference>
<evidence type="ECO:0000313" key="7">
    <source>
        <dbReference type="Proteomes" id="UP001244552"/>
    </source>
</evidence>
<keyword evidence="4" id="KW-0233">DNA recombination</keyword>
<proteinExistence type="inferred from homology"/>
<dbReference type="Gene3D" id="1.10.443.10">
    <property type="entry name" value="Intergrase catalytic core"/>
    <property type="match status" value="1"/>
</dbReference>
<organism evidence="6 7">
    <name type="scientific">Azospirillum picis</name>
    <dbReference type="NCBI Taxonomy" id="488438"/>
    <lineage>
        <taxon>Bacteria</taxon>
        <taxon>Pseudomonadati</taxon>
        <taxon>Pseudomonadota</taxon>
        <taxon>Alphaproteobacteria</taxon>
        <taxon>Rhodospirillales</taxon>
        <taxon>Azospirillaceae</taxon>
        <taxon>Azospirillum</taxon>
    </lineage>
</organism>
<sequence>MSDAAGPRRGIDPDRIKLVQPFRDRGNLTWYVSYTVESRRSQRVSTRTTDRRSAEDFRAQLVAGLVAGAAGDAAHGVELTVGRLLDDYIKSREGKIKAHERLGFAVARLRPHFGPLTIPMLSEGIYDAYVASRRRAGIKNGTIRKELVVLRTALNRAVNLRIIEAYPPIEMPRTPASKNRWMTHDEFDALLDAAASQHMRVYLHLAIATAARKGAILELTWDRVDFERGLIDLRVSEDDDGRQVEETKKRRARIPMTPTLRQVLMDAREAATTDYVVEYRGGPVVDVKKGFREACVRAGFTYTVLDKDGNPVVSKYGNPLVRHKFSPHDLRHTAASWMIQSGVAEEEVARYLGDTVQMVRRVYGHHSPEFLARAAAAVDVGARRRAKKPKEVEEA</sequence>
<dbReference type="InterPro" id="IPR013762">
    <property type="entry name" value="Integrase-like_cat_sf"/>
</dbReference>
<comment type="caution">
    <text evidence="6">The sequence shown here is derived from an EMBL/GenBank/DDBJ whole genome shotgun (WGS) entry which is preliminary data.</text>
</comment>
<keyword evidence="7" id="KW-1185">Reference proteome</keyword>
<evidence type="ECO:0000259" key="5">
    <source>
        <dbReference type="PROSITE" id="PS51898"/>
    </source>
</evidence>
<dbReference type="InterPro" id="IPR011010">
    <property type="entry name" value="DNA_brk_join_enz"/>
</dbReference>
<accession>A0ABU0MSU9</accession>
<evidence type="ECO:0000256" key="3">
    <source>
        <dbReference type="ARBA" id="ARBA00023125"/>
    </source>
</evidence>
<evidence type="ECO:0000256" key="4">
    <source>
        <dbReference type="ARBA" id="ARBA00023172"/>
    </source>
</evidence>
<dbReference type="InterPro" id="IPR002104">
    <property type="entry name" value="Integrase_catalytic"/>
</dbReference>
<keyword evidence="3" id="KW-0238">DNA-binding</keyword>
<dbReference type="InterPro" id="IPR010998">
    <property type="entry name" value="Integrase_recombinase_N"/>
</dbReference>
<keyword evidence="2" id="KW-0229">DNA integration</keyword>
<dbReference type="Proteomes" id="UP001244552">
    <property type="component" value="Unassembled WGS sequence"/>
</dbReference>
<dbReference type="Pfam" id="PF00589">
    <property type="entry name" value="Phage_integrase"/>
    <property type="match status" value="1"/>
</dbReference>
<dbReference type="PANTHER" id="PTHR30629">
    <property type="entry name" value="PROPHAGE INTEGRASE"/>
    <property type="match status" value="1"/>
</dbReference>
<feature type="domain" description="Tyr recombinase" evidence="5">
    <location>
        <begin position="177"/>
        <end position="376"/>
    </location>
</feature>
<dbReference type="EMBL" id="JAUSVU010000028">
    <property type="protein sequence ID" value="MDQ0536563.1"/>
    <property type="molecule type" value="Genomic_DNA"/>
</dbReference>
<dbReference type="Gene3D" id="1.10.150.130">
    <property type="match status" value="1"/>
</dbReference>
<dbReference type="PROSITE" id="PS51898">
    <property type="entry name" value="TYR_RECOMBINASE"/>
    <property type="match status" value="1"/>
</dbReference>
<evidence type="ECO:0000256" key="2">
    <source>
        <dbReference type="ARBA" id="ARBA00022908"/>
    </source>
</evidence>
<name>A0ABU0MSU9_9PROT</name>
<dbReference type="SUPFAM" id="SSF56349">
    <property type="entry name" value="DNA breaking-rejoining enzymes"/>
    <property type="match status" value="1"/>
</dbReference>
<dbReference type="RefSeq" id="WP_209989312.1">
    <property type="nucleotide sequence ID" value="NZ_JAGINO010000028.1"/>
</dbReference>
<reference evidence="6 7" key="1">
    <citation type="submission" date="2023-07" db="EMBL/GenBank/DDBJ databases">
        <title>Genomic Encyclopedia of Type Strains, Phase IV (KMG-IV): sequencing the most valuable type-strain genomes for metagenomic binning, comparative biology and taxonomic classification.</title>
        <authorList>
            <person name="Goeker M."/>
        </authorList>
    </citation>
    <scope>NUCLEOTIDE SEQUENCE [LARGE SCALE GENOMIC DNA]</scope>
    <source>
        <strain evidence="6 7">DSM 19922</strain>
    </source>
</reference>
<comment type="similarity">
    <text evidence="1">Belongs to the 'phage' integrase family.</text>
</comment>
<gene>
    <name evidence="6" type="ORF">QO018_005460</name>
</gene>
<dbReference type="InterPro" id="IPR050808">
    <property type="entry name" value="Phage_Integrase"/>
</dbReference>
<evidence type="ECO:0000313" key="6">
    <source>
        <dbReference type="EMBL" id="MDQ0536563.1"/>
    </source>
</evidence>
<protein>
    <submittedName>
        <fullName evidence="6">Integrase</fullName>
    </submittedName>
</protein>
<evidence type="ECO:0000256" key="1">
    <source>
        <dbReference type="ARBA" id="ARBA00008857"/>
    </source>
</evidence>
<dbReference type="PANTHER" id="PTHR30629:SF2">
    <property type="entry name" value="PROPHAGE INTEGRASE INTS-RELATED"/>
    <property type="match status" value="1"/>
</dbReference>